<keyword evidence="4 6" id="KW-0067">ATP-binding</keyword>
<dbReference type="EMBL" id="QNBC01000002">
    <property type="protein sequence ID" value="RKX68153.1"/>
    <property type="molecule type" value="Genomic_DNA"/>
</dbReference>
<dbReference type="InterPro" id="IPR050763">
    <property type="entry name" value="ABC_transporter_ATP-binding"/>
</dbReference>
<dbReference type="SUPFAM" id="SSF52540">
    <property type="entry name" value="P-loop containing nucleoside triphosphate hydrolases"/>
    <property type="match status" value="1"/>
</dbReference>
<keyword evidence="2" id="KW-0813">Transport</keyword>
<dbReference type="InterPro" id="IPR003593">
    <property type="entry name" value="AAA+_ATPase"/>
</dbReference>
<reference evidence="6 7" key="1">
    <citation type="submission" date="2018-06" db="EMBL/GenBank/DDBJ databases">
        <title>Extensive metabolic versatility and redundancy in microbially diverse, dynamic hydrothermal sediments.</title>
        <authorList>
            <person name="Dombrowski N."/>
            <person name="Teske A."/>
            <person name="Baker B.J."/>
        </authorList>
    </citation>
    <scope>NUCLEOTIDE SEQUENCE [LARGE SCALE GENOMIC DNA]</scope>
    <source>
        <strain evidence="6">B35_G9</strain>
    </source>
</reference>
<dbReference type="Pfam" id="PF00005">
    <property type="entry name" value="ABC_tran"/>
    <property type="match status" value="1"/>
</dbReference>
<keyword evidence="3" id="KW-0547">Nucleotide-binding</keyword>
<evidence type="ECO:0000259" key="5">
    <source>
        <dbReference type="PROSITE" id="PS50893"/>
    </source>
</evidence>
<dbReference type="InterPro" id="IPR003439">
    <property type="entry name" value="ABC_transporter-like_ATP-bd"/>
</dbReference>
<evidence type="ECO:0000313" key="6">
    <source>
        <dbReference type="EMBL" id="RKX68153.1"/>
    </source>
</evidence>
<evidence type="ECO:0000256" key="2">
    <source>
        <dbReference type="ARBA" id="ARBA00022448"/>
    </source>
</evidence>
<evidence type="ECO:0000256" key="4">
    <source>
        <dbReference type="ARBA" id="ARBA00022840"/>
    </source>
</evidence>
<dbReference type="Proteomes" id="UP000282321">
    <property type="component" value="Unassembled WGS sequence"/>
</dbReference>
<comment type="caution">
    <text evidence="6">The sequence shown here is derived from an EMBL/GenBank/DDBJ whole genome shotgun (WGS) entry which is preliminary data.</text>
</comment>
<evidence type="ECO:0000256" key="1">
    <source>
        <dbReference type="ARBA" id="ARBA00005417"/>
    </source>
</evidence>
<accession>A0A660SBY1</accession>
<proteinExistence type="inferred from homology"/>
<sequence>MILLKDVMKIFKQKNKIIYACNDINLEIKSNQIFGFIGPNGAGKTTALRLISTLMAPTKGRIEVNGLDTVKEKDAIRAQIGFLSSDMTLPPNYTPRELFLFFGKLNNLKNEVLSKRISEITEQLNLSQYVDVLTQKLSTGNKQKTLIAISIIHNPKIVIFDEPTNALDLSAAQSVLKIIKQMRDNGKTIILSTHNLSVAEKICDNVAFINKGKIVEMSDVQNLKKKYDKSLEDIYLDII</sequence>
<name>A0A660SBY1_UNCT6</name>
<dbReference type="SMART" id="SM00382">
    <property type="entry name" value="AAA"/>
    <property type="match status" value="1"/>
</dbReference>
<dbReference type="GO" id="GO:0005524">
    <property type="term" value="F:ATP binding"/>
    <property type="evidence" value="ECO:0007669"/>
    <property type="project" value="UniProtKB-KW"/>
</dbReference>
<feature type="domain" description="ABC transporter" evidence="5">
    <location>
        <begin position="2"/>
        <end position="236"/>
    </location>
</feature>
<organism evidence="6 7">
    <name type="scientific">candidate division TA06 bacterium</name>
    <dbReference type="NCBI Taxonomy" id="2250710"/>
    <lineage>
        <taxon>Bacteria</taxon>
        <taxon>Bacteria division TA06</taxon>
    </lineage>
</organism>
<dbReference type="PROSITE" id="PS50893">
    <property type="entry name" value="ABC_TRANSPORTER_2"/>
    <property type="match status" value="1"/>
</dbReference>
<dbReference type="InterPro" id="IPR027417">
    <property type="entry name" value="P-loop_NTPase"/>
</dbReference>
<dbReference type="GO" id="GO:0016887">
    <property type="term" value="F:ATP hydrolysis activity"/>
    <property type="evidence" value="ECO:0007669"/>
    <property type="project" value="InterPro"/>
</dbReference>
<dbReference type="AlphaFoldDB" id="A0A660SBY1"/>
<evidence type="ECO:0000256" key="3">
    <source>
        <dbReference type="ARBA" id="ARBA00022741"/>
    </source>
</evidence>
<comment type="similarity">
    <text evidence="1">Belongs to the ABC transporter superfamily.</text>
</comment>
<evidence type="ECO:0000313" key="7">
    <source>
        <dbReference type="Proteomes" id="UP000282321"/>
    </source>
</evidence>
<dbReference type="Gene3D" id="3.40.50.300">
    <property type="entry name" value="P-loop containing nucleotide triphosphate hydrolases"/>
    <property type="match status" value="1"/>
</dbReference>
<dbReference type="PANTHER" id="PTHR42711:SF5">
    <property type="entry name" value="ABC TRANSPORTER ATP-BINDING PROTEIN NATA"/>
    <property type="match status" value="1"/>
</dbReference>
<protein>
    <submittedName>
        <fullName evidence="6">ABC transporter ATP-binding protein</fullName>
    </submittedName>
</protein>
<gene>
    <name evidence="6" type="ORF">DRP44_00310</name>
</gene>
<dbReference type="PANTHER" id="PTHR42711">
    <property type="entry name" value="ABC TRANSPORTER ATP-BINDING PROTEIN"/>
    <property type="match status" value="1"/>
</dbReference>